<keyword evidence="4 7" id="KW-0804">Transcription</keyword>
<dbReference type="Proteomes" id="UP001166286">
    <property type="component" value="Unassembled WGS sequence"/>
</dbReference>
<proteinExistence type="inferred from homology"/>
<dbReference type="PANTHER" id="PTHR14898">
    <property type="entry name" value="ENHANCER OF POLYCOMB"/>
    <property type="match status" value="1"/>
</dbReference>
<gene>
    <name evidence="10" type="ORF">JMJ35_004713</name>
</gene>
<organism evidence="10 11">
    <name type="scientific">Cladonia borealis</name>
    <dbReference type="NCBI Taxonomy" id="184061"/>
    <lineage>
        <taxon>Eukaryota</taxon>
        <taxon>Fungi</taxon>
        <taxon>Dikarya</taxon>
        <taxon>Ascomycota</taxon>
        <taxon>Pezizomycotina</taxon>
        <taxon>Lecanoromycetes</taxon>
        <taxon>OSLEUM clade</taxon>
        <taxon>Lecanoromycetidae</taxon>
        <taxon>Lecanorales</taxon>
        <taxon>Lecanorineae</taxon>
        <taxon>Cladoniaceae</taxon>
        <taxon>Cladonia</taxon>
    </lineage>
</organism>
<comment type="caution">
    <text evidence="10">The sequence shown here is derived from an EMBL/GenBank/DDBJ whole genome shotgun (WGS) entry which is preliminary data.</text>
</comment>
<dbReference type="EMBL" id="JAFEKC020000009">
    <property type="protein sequence ID" value="KAK0512696.1"/>
    <property type="molecule type" value="Genomic_DNA"/>
</dbReference>
<keyword evidence="5 7" id="KW-0539">Nucleus</keyword>
<evidence type="ECO:0000259" key="9">
    <source>
        <dbReference type="Pfam" id="PF10513"/>
    </source>
</evidence>
<evidence type="ECO:0000313" key="11">
    <source>
        <dbReference type="Proteomes" id="UP001166286"/>
    </source>
</evidence>
<protein>
    <recommendedName>
        <fullName evidence="7">Enhancer of polycomb-like protein</fullName>
    </recommendedName>
</protein>
<dbReference type="GO" id="GO:0006357">
    <property type="term" value="P:regulation of transcription by RNA polymerase II"/>
    <property type="evidence" value="ECO:0007669"/>
    <property type="project" value="InterPro"/>
</dbReference>
<dbReference type="InterPro" id="IPR024943">
    <property type="entry name" value="Enhancer_polycomb"/>
</dbReference>
<comment type="function">
    <text evidence="6">Component of the NuA4 histone acetyltransferase complex which is involved in transcriptional activation of selected genes principally by acetylation of nucleosomal histone H4 and H2A. The NuA4 complex is also involved in DNA repair. Involved in gene silencing by neighboring heterochromatin, blockage of the silencing spreading along the chromosome, and required for cell cycle progression through G2/M.</text>
</comment>
<evidence type="ECO:0000256" key="4">
    <source>
        <dbReference type="ARBA" id="ARBA00023163"/>
    </source>
</evidence>
<evidence type="ECO:0000256" key="2">
    <source>
        <dbReference type="ARBA" id="ARBA00008035"/>
    </source>
</evidence>
<comment type="subcellular location">
    <subcellularLocation>
        <location evidence="1 7">Nucleus</location>
    </subcellularLocation>
</comment>
<sequence length="446" mass="50872">MTRAQTAALGSQRFRQRKLSTKSGLAIVREEDLEAIDDEAQRNVPHVESGVEKVEEKEHHLQAALSASQAAAIGGKSATFYIPTPDAVQSQIEYEKLYPLKYSQPTSYLRFSSTVEDCVGCPYDMDEEDDAFLKSMNKKRNASTQCSELQFEEVMNCFEETAQAKQPFAAVDSPPVLSYDEIESSIDDYLDDHARQFAKDIYEHWKARRLEAANKQLITGLKFETGADTDDADPYVCFRRREVRQIRKTRGRDAHSAEKLKKLRKELEEARELFAMIKQREIWKKEQLAVDKTLFDQRDNLISVKQNLPDQYKEGDEDLLITQKQKKKALDITQRLPSGQLQLPRRSDGRSAEADLLLLSDWLAEREREMSLAIEQRIKQHQQWNEGYVDLTKAPLTPPLETGTGSTFRTATTEYLPTPPASISSEHSGDGGIDFGTIWERRPAMD</sequence>
<dbReference type="AlphaFoldDB" id="A0AA39UAR6"/>
<evidence type="ECO:0000256" key="8">
    <source>
        <dbReference type="SAM" id="Coils"/>
    </source>
</evidence>
<feature type="coiled-coil region" evidence="8">
    <location>
        <begin position="253"/>
        <end position="280"/>
    </location>
</feature>
<evidence type="ECO:0000256" key="3">
    <source>
        <dbReference type="ARBA" id="ARBA00023015"/>
    </source>
</evidence>
<dbReference type="InterPro" id="IPR019542">
    <property type="entry name" value="Enhancer_polycomb-like_N"/>
</dbReference>
<name>A0AA39UAR6_9LECA</name>
<reference evidence="10" key="1">
    <citation type="submission" date="2023-03" db="EMBL/GenBank/DDBJ databases">
        <title>Complete genome of Cladonia borealis.</title>
        <authorList>
            <person name="Park H."/>
        </authorList>
    </citation>
    <scope>NUCLEOTIDE SEQUENCE</scope>
    <source>
        <strain evidence="10">ANT050790</strain>
    </source>
</reference>
<dbReference type="Pfam" id="PF10513">
    <property type="entry name" value="EPL1"/>
    <property type="match status" value="1"/>
</dbReference>
<dbReference type="GO" id="GO:0005634">
    <property type="term" value="C:nucleus"/>
    <property type="evidence" value="ECO:0007669"/>
    <property type="project" value="UniProtKB-SubCell"/>
</dbReference>
<feature type="domain" description="Enhancer of polycomb-like N-terminal" evidence="9">
    <location>
        <begin position="15"/>
        <end position="160"/>
    </location>
</feature>
<evidence type="ECO:0000256" key="6">
    <source>
        <dbReference type="ARBA" id="ARBA00025513"/>
    </source>
</evidence>
<keyword evidence="3 7" id="KW-0805">Transcription regulation</keyword>
<evidence type="ECO:0000313" key="10">
    <source>
        <dbReference type="EMBL" id="KAK0512696.1"/>
    </source>
</evidence>
<accession>A0AA39UAR6</accession>
<comment type="similarity">
    <text evidence="2 7">Belongs to the enhancer of polycomb family.</text>
</comment>
<keyword evidence="8" id="KW-0175">Coiled coil</keyword>
<dbReference type="GO" id="GO:0035267">
    <property type="term" value="C:NuA4 histone acetyltransferase complex"/>
    <property type="evidence" value="ECO:0007669"/>
    <property type="project" value="InterPro"/>
</dbReference>
<keyword evidence="11" id="KW-1185">Reference proteome</keyword>
<evidence type="ECO:0000256" key="5">
    <source>
        <dbReference type="ARBA" id="ARBA00023242"/>
    </source>
</evidence>
<evidence type="ECO:0000256" key="1">
    <source>
        <dbReference type="ARBA" id="ARBA00004123"/>
    </source>
</evidence>
<evidence type="ECO:0000256" key="7">
    <source>
        <dbReference type="RuleBase" id="RU361124"/>
    </source>
</evidence>